<dbReference type="InterPro" id="IPR027383">
    <property type="entry name" value="Znf_put"/>
</dbReference>
<dbReference type="Proteomes" id="UP000198280">
    <property type="component" value="Unassembled WGS sequence"/>
</dbReference>
<sequence>MHELAAAYALDTLAPRELRRFERHLMRCDACADRVRRLAGDTVRLGAGGSAVPAPPPMLPPPPLVPLPADGAPDDRDGPEDPVGEGAPDGPAPGRWREAWRRPSATRLAAVGAGAALLACAVLGALLLRTAAQLDRERGDARAVNEVLTAADARPVYASDDHGRGVTAVVSRRMRRAVVTVHGLPRLEGRSVYQLWLVSERPTSFRSLGVLGADPSADGTAGPIVTGGLDEWSYAFTVTVEPTGGSPVPSSDGVVQLPLLALGIGS</sequence>
<dbReference type="InterPro" id="IPR018764">
    <property type="entry name" value="RskA_C"/>
</dbReference>
<feature type="domain" description="Anti-sigma K factor RskA C-terminal" evidence="13">
    <location>
        <begin position="113"/>
        <end position="250"/>
    </location>
</feature>
<dbReference type="InterPro" id="IPR041916">
    <property type="entry name" value="Anti_sigma_zinc_sf"/>
</dbReference>
<evidence type="ECO:0000256" key="12">
    <source>
        <dbReference type="SAM" id="Phobius"/>
    </source>
</evidence>
<feature type="compositionally biased region" description="Pro residues" evidence="11">
    <location>
        <begin position="53"/>
        <end position="66"/>
    </location>
</feature>
<evidence type="ECO:0000313" key="16">
    <source>
        <dbReference type="Proteomes" id="UP000198280"/>
    </source>
</evidence>
<evidence type="ECO:0000256" key="1">
    <source>
        <dbReference type="ARBA" id="ARBA00004167"/>
    </source>
</evidence>
<dbReference type="Pfam" id="PF10099">
    <property type="entry name" value="RskA_C"/>
    <property type="match status" value="1"/>
</dbReference>
<reference evidence="15 16" key="1">
    <citation type="submission" date="2017-06" db="EMBL/GenBank/DDBJ databases">
        <authorList>
            <person name="Kim H.J."/>
            <person name="Triplett B.A."/>
        </authorList>
    </citation>
    <scope>NUCLEOTIDE SEQUENCE [LARGE SCALE GENOMIC DNA]</scope>
    <source>
        <strain evidence="15 16">CGMCC 4.1858</strain>
    </source>
</reference>
<dbReference type="EMBL" id="FZOF01000014">
    <property type="protein sequence ID" value="SNT10746.1"/>
    <property type="molecule type" value="Genomic_DNA"/>
</dbReference>
<evidence type="ECO:0000259" key="14">
    <source>
        <dbReference type="Pfam" id="PF13490"/>
    </source>
</evidence>
<organism evidence="15 16">
    <name type="scientific">Actinacidiphila glaucinigra</name>
    <dbReference type="NCBI Taxonomy" id="235986"/>
    <lineage>
        <taxon>Bacteria</taxon>
        <taxon>Bacillati</taxon>
        <taxon>Actinomycetota</taxon>
        <taxon>Actinomycetes</taxon>
        <taxon>Kitasatosporales</taxon>
        <taxon>Streptomycetaceae</taxon>
        <taxon>Actinacidiphila</taxon>
    </lineage>
</organism>
<evidence type="ECO:0000313" key="15">
    <source>
        <dbReference type="EMBL" id="SNT10746.1"/>
    </source>
</evidence>
<dbReference type="InterPro" id="IPR051474">
    <property type="entry name" value="Anti-sigma-K/W_factor"/>
</dbReference>
<keyword evidence="6" id="KW-0805">Transcription regulation</keyword>
<gene>
    <name evidence="15" type="ORF">SAMN05216252_11494</name>
</gene>
<dbReference type="GO" id="GO:0005886">
    <property type="term" value="C:plasma membrane"/>
    <property type="evidence" value="ECO:0007669"/>
    <property type="project" value="UniProtKB-SubCell"/>
</dbReference>
<keyword evidence="8" id="KW-0804">Transcription</keyword>
<feature type="transmembrane region" description="Helical" evidence="12">
    <location>
        <begin position="105"/>
        <end position="128"/>
    </location>
</feature>
<comment type="subcellular location">
    <subcellularLocation>
        <location evidence="2">Cell membrane</location>
    </subcellularLocation>
    <subcellularLocation>
        <location evidence="1">Membrane</location>
        <topology evidence="1">Single-pass membrane protein</topology>
    </subcellularLocation>
</comment>
<feature type="region of interest" description="Disordered" evidence="11">
    <location>
        <begin position="47"/>
        <end position="96"/>
    </location>
</feature>
<dbReference type="PANTHER" id="PTHR37461:SF1">
    <property type="entry name" value="ANTI-SIGMA-K FACTOR RSKA"/>
    <property type="match status" value="1"/>
</dbReference>
<dbReference type="PANTHER" id="PTHR37461">
    <property type="entry name" value="ANTI-SIGMA-K FACTOR RSKA"/>
    <property type="match status" value="1"/>
</dbReference>
<evidence type="ECO:0000256" key="7">
    <source>
        <dbReference type="ARBA" id="ARBA00023136"/>
    </source>
</evidence>
<evidence type="ECO:0000256" key="6">
    <source>
        <dbReference type="ARBA" id="ARBA00023015"/>
    </source>
</evidence>
<evidence type="ECO:0000256" key="8">
    <source>
        <dbReference type="ARBA" id="ARBA00023163"/>
    </source>
</evidence>
<name>A0A239JXP1_9ACTN</name>
<keyword evidence="5 12" id="KW-1133">Transmembrane helix</keyword>
<dbReference type="GO" id="GO:0016989">
    <property type="term" value="F:sigma factor antagonist activity"/>
    <property type="evidence" value="ECO:0007669"/>
    <property type="project" value="TreeGrafter"/>
</dbReference>
<evidence type="ECO:0000256" key="4">
    <source>
        <dbReference type="ARBA" id="ARBA00022692"/>
    </source>
</evidence>
<keyword evidence="7 12" id="KW-0472">Membrane</keyword>
<evidence type="ECO:0000256" key="2">
    <source>
        <dbReference type="ARBA" id="ARBA00004236"/>
    </source>
</evidence>
<evidence type="ECO:0000256" key="9">
    <source>
        <dbReference type="ARBA" id="ARBA00029829"/>
    </source>
</evidence>
<dbReference type="AlphaFoldDB" id="A0A239JXP1"/>
<evidence type="ECO:0000259" key="13">
    <source>
        <dbReference type="Pfam" id="PF10099"/>
    </source>
</evidence>
<evidence type="ECO:0000256" key="3">
    <source>
        <dbReference type="ARBA" id="ARBA00022475"/>
    </source>
</evidence>
<accession>A0A239JXP1</accession>
<feature type="domain" description="Putative zinc-finger" evidence="14">
    <location>
        <begin position="2"/>
        <end position="32"/>
    </location>
</feature>
<keyword evidence="3" id="KW-1003">Cell membrane</keyword>
<protein>
    <recommendedName>
        <fullName evidence="10">Regulator of SigK</fullName>
    </recommendedName>
    <alternativeName>
        <fullName evidence="9">Sigma-K anti-sigma factor RskA</fullName>
    </alternativeName>
</protein>
<dbReference type="GO" id="GO:0006417">
    <property type="term" value="P:regulation of translation"/>
    <property type="evidence" value="ECO:0007669"/>
    <property type="project" value="TreeGrafter"/>
</dbReference>
<evidence type="ECO:0000256" key="11">
    <source>
        <dbReference type="SAM" id="MobiDB-lite"/>
    </source>
</evidence>
<dbReference type="Gene3D" id="1.10.10.1320">
    <property type="entry name" value="Anti-sigma factor, zinc-finger domain"/>
    <property type="match status" value="1"/>
</dbReference>
<proteinExistence type="predicted"/>
<keyword evidence="4 12" id="KW-0812">Transmembrane</keyword>
<evidence type="ECO:0000256" key="10">
    <source>
        <dbReference type="ARBA" id="ARBA00030803"/>
    </source>
</evidence>
<evidence type="ECO:0000256" key="5">
    <source>
        <dbReference type="ARBA" id="ARBA00022989"/>
    </source>
</evidence>
<keyword evidence="16" id="KW-1185">Reference proteome</keyword>
<dbReference type="Pfam" id="PF13490">
    <property type="entry name" value="zf-HC2"/>
    <property type="match status" value="1"/>
</dbReference>